<keyword evidence="6" id="KW-0406">Ion transport</keyword>
<dbReference type="Pfam" id="PF10206">
    <property type="entry name" value="WRW"/>
    <property type="match status" value="1"/>
</dbReference>
<keyword evidence="4" id="KW-0138">CF(0)</keyword>
<dbReference type="GO" id="GO:0042776">
    <property type="term" value="P:proton motive force-driven mitochondrial ATP synthesis"/>
    <property type="evidence" value="ECO:0007669"/>
    <property type="project" value="TreeGrafter"/>
</dbReference>
<accession>A0A9R1UB11</accession>
<keyword evidence="7" id="KW-0496">Mitochondrion</keyword>
<dbReference type="OrthoDB" id="8921675at2759"/>
<dbReference type="GO" id="GO:0045259">
    <property type="term" value="C:proton-transporting ATP synthase complex"/>
    <property type="evidence" value="ECO:0007669"/>
    <property type="project" value="UniProtKB-KW"/>
</dbReference>
<evidence type="ECO:0000256" key="2">
    <source>
        <dbReference type="ARBA" id="ARBA00005895"/>
    </source>
</evidence>
<proteinExistence type="inferred from homology"/>
<dbReference type="InterPro" id="IPR019344">
    <property type="entry name" value="F1F0-ATPsyn_F_prd"/>
</dbReference>
<dbReference type="Proteomes" id="UP000694866">
    <property type="component" value="Unplaced"/>
</dbReference>
<sequence>MQPPSQLSNMDWGNWGKYPQDYNPSIHGRYDPAKYYGKADVPFGQVKLGELGSWFGRRQKGPITLAQMIGRAYWRWQHKYVLPKKCGVAPFFQVTVGAMIFCYIINYPRLRWHGHYKYH</sequence>
<keyword evidence="10" id="KW-1133">Transmembrane helix</keyword>
<keyword evidence="11" id="KW-1185">Reference proteome</keyword>
<evidence type="ECO:0000256" key="8">
    <source>
        <dbReference type="ARBA" id="ARBA00023136"/>
    </source>
</evidence>
<name>A0A9R1UB11_9HYME</name>
<evidence type="ECO:0000256" key="3">
    <source>
        <dbReference type="ARBA" id="ARBA00022448"/>
    </source>
</evidence>
<feature type="transmembrane region" description="Helical" evidence="10">
    <location>
        <begin position="88"/>
        <end position="107"/>
    </location>
</feature>
<dbReference type="PANTHER" id="PTHR13080:SF20">
    <property type="entry name" value="ATP SYNTHASE SUBUNIT F, MITOCHONDRIAL-RELATED"/>
    <property type="match status" value="1"/>
</dbReference>
<keyword evidence="10" id="KW-0812">Transmembrane</keyword>
<keyword evidence="9" id="KW-0066">ATP synthesis</keyword>
<dbReference type="AlphaFoldDB" id="A0A9R1UB11"/>
<dbReference type="CTD" id="37931"/>
<reference evidence="12" key="1">
    <citation type="submission" date="2025-08" db="UniProtKB">
        <authorList>
            <consortium name="RefSeq"/>
        </authorList>
    </citation>
    <scope>IDENTIFICATION</scope>
    <source>
        <strain evidence="12">USDA-PBARC FA_bdor</strain>
        <tissue evidence="12">Whole organism</tissue>
    </source>
</reference>
<gene>
    <name evidence="12" type="primary">ATPsynF</name>
</gene>
<organism evidence="11 12">
    <name type="scientific">Fopius arisanus</name>
    <dbReference type="NCBI Taxonomy" id="64838"/>
    <lineage>
        <taxon>Eukaryota</taxon>
        <taxon>Metazoa</taxon>
        <taxon>Ecdysozoa</taxon>
        <taxon>Arthropoda</taxon>
        <taxon>Hexapoda</taxon>
        <taxon>Insecta</taxon>
        <taxon>Pterygota</taxon>
        <taxon>Neoptera</taxon>
        <taxon>Endopterygota</taxon>
        <taxon>Hymenoptera</taxon>
        <taxon>Apocrita</taxon>
        <taxon>Ichneumonoidea</taxon>
        <taxon>Braconidae</taxon>
        <taxon>Opiinae</taxon>
        <taxon>Fopius</taxon>
    </lineage>
</organism>
<evidence type="ECO:0000256" key="10">
    <source>
        <dbReference type="SAM" id="Phobius"/>
    </source>
</evidence>
<keyword evidence="3" id="KW-0813">Transport</keyword>
<keyword evidence="8 10" id="KW-0472">Membrane</keyword>
<dbReference type="GO" id="GO:0031966">
    <property type="term" value="C:mitochondrial membrane"/>
    <property type="evidence" value="ECO:0007669"/>
    <property type="project" value="UniProtKB-SubCell"/>
</dbReference>
<dbReference type="KEGG" id="fas:105273199"/>
<protein>
    <submittedName>
        <fullName evidence="12">ATP synthase subunit f, mitochondrial</fullName>
    </submittedName>
</protein>
<evidence type="ECO:0000256" key="7">
    <source>
        <dbReference type="ARBA" id="ARBA00023128"/>
    </source>
</evidence>
<evidence type="ECO:0000256" key="5">
    <source>
        <dbReference type="ARBA" id="ARBA00022781"/>
    </source>
</evidence>
<evidence type="ECO:0000256" key="6">
    <source>
        <dbReference type="ARBA" id="ARBA00023065"/>
    </source>
</evidence>
<evidence type="ECO:0000313" key="11">
    <source>
        <dbReference type="Proteomes" id="UP000694866"/>
    </source>
</evidence>
<comment type="subcellular location">
    <subcellularLocation>
        <location evidence="1">Mitochondrion membrane</location>
    </subcellularLocation>
</comment>
<evidence type="ECO:0000256" key="4">
    <source>
        <dbReference type="ARBA" id="ARBA00022547"/>
    </source>
</evidence>
<dbReference type="RefSeq" id="XP_011313793.1">
    <property type="nucleotide sequence ID" value="XM_011315491.1"/>
</dbReference>
<dbReference type="GO" id="GO:0046933">
    <property type="term" value="F:proton-transporting ATP synthase activity, rotational mechanism"/>
    <property type="evidence" value="ECO:0007669"/>
    <property type="project" value="TreeGrafter"/>
</dbReference>
<dbReference type="PANTHER" id="PTHR13080">
    <property type="entry name" value="ATP SYNTHASE F CHAIN, MITOCHONDRIAL-RELATED"/>
    <property type="match status" value="1"/>
</dbReference>
<evidence type="ECO:0000256" key="1">
    <source>
        <dbReference type="ARBA" id="ARBA00004325"/>
    </source>
</evidence>
<evidence type="ECO:0000256" key="9">
    <source>
        <dbReference type="ARBA" id="ARBA00023310"/>
    </source>
</evidence>
<keyword evidence="5" id="KW-0375">Hydrogen ion transport</keyword>
<comment type="similarity">
    <text evidence="2">Belongs to the ATPase F chain family.</text>
</comment>
<evidence type="ECO:0000313" key="12">
    <source>
        <dbReference type="RefSeq" id="XP_011313793.1"/>
    </source>
</evidence>
<dbReference type="GeneID" id="105273199"/>